<keyword evidence="2" id="KW-0121">Carboxypeptidase</keyword>
<protein>
    <submittedName>
        <fullName evidence="7">Division specific D,D-transpeptidase</fullName>
    </submittedName>
</protein>
<dbReference type="eggNOG" id="COG0768">
    <property type="taxonomic scope" value="Bacteria"/>
</dbReference>
<dbReference type="Pfam" id="PF00905">
    <property type="entry name" value="Transpeptidase"/>
    <property type="match status" value="1"/>
</dbReference>
<dbReference type="InterPro" id="IPR050515">
    <property type="entry name" value="Beta-lactam/transpept"/>
</dbReference>
<dbReference type="Gene3D" id="3.30.450.330">
    <property type="match status" value="1"/>
</dbReference>
<dbReference type="STRING" id="123214.PERMA_0674"/>
<dbReference type="Gene3D" id="3.40.710.10">
    <property type="entry name" value="DD-peptidase/beta-lactamase superfamily"/>
    <property type="match status" value="1"/>
</dbReference>
<reference evidence="7 8" key="1">
    <citation type="journal article" date="2009" name="J. Bacteriol.">
        <title>Complete and draft genome sequences of six members of the Aquificales.</title>
        <authorList>
            <person name="Reysenbach A.L."/>
            <person name="Hamamura N."/>
            <person name="Podar M."/>
            <person name="Griffiths E."/>
            <person name="Ferreira S."/>
            <person name="Hochstein R."/>
            <person name="Heidelberg J."/>
            <person name="Johnson J."/>
            <person name="Mead D."/>
            <person name="Pohorille A."/>
            <person name="Sarmiento M."/>
            <person name="Schweighofer K."/>
            <person name="Seshadri R."/>
            <person name="Voytek M.A."/>
        </authorList>
    </citation>
    <scope>NUCLEOTIDE SEQUENCE [LARGE SCALE GENOMIC DNA]</scope>
    <source>
        <strain evidence="8">DSM 14350 / EX-H1</strain>
    </source>
</reference>
<comment type="subcellular location">
    <subcellularLocation>
        <location evidence="1">Membrane</location>
    </subcellularLocation>
</comment>
<keyword evidence="2" id="KW-0378">Hydrolase</keyword>
<keyword evidence="2" id="KW-0645">Protease</keyword>
<feature type="transmembrane region" description="Helical" evidence="4">
    <location>
        <begin position="6"/>
        <end position="26"/>
    </location>
</feature>
<evidence type="ECO:0000259" key="6">
    <source>
        <dbReference type="Pfam" id="PF03717"/>
    </source>
</evidence>
<organism evidence="7 8">
    <name type="scientific">Persephonella marina (strain DSM 14350 / EX-H1)</name>
    <dbReference type="NCBI Taxonomy" id="123214"/>
    <lineage>
        <taxon>Bacteria</taxon>
        <taxon>Pseudomonadati</taxon>
        <taxon>Aquificota</taxon>
        <taxon>Aquificia</taxon>
        <taxon>Aquificales</taxon>
        <taxon>Hydrogenothermaceae</taxon>
        <taxon>Persephonella</taxon>
    </lineage>
</organism>
<feature type="domain" description="Penicillin-binding protein dimerisation" evidence="6">
    <location>
        <begin position="52"/>
        <end position="197"/>
    </location>
</feature>
<dbReference type="PANTHER" id="PTHR30627">
    <property type="entry name" value="PEPTIDOGLYCAN D,D-TRANSPEPTIDASE"/>
    <property type="match status" value="1"/>
</dbReference>
<dbReference type="InterPro" id="IPR005311">
    <property type="entry name" value="PBP_dimer"/>
</dbReference>
<dbReference type="EMBL" id="CP001230">
    <property type="protein sequence ID" value="ACO04155.1"/>
    <property type="molecule type" value="Genomic_DNA"/>
</dbReference>
<keyword evidence="3 4" id="KW-0472">Membrane</keyword>
<keyword evidence="4" id="KW-0812">Transmembrane</keyword>
<gene>
    <name evidence="7" type="ordered locus">PERMA_0674</name>
</gene>
<evidence type="ECO:0000256" key="2">
    <source>
        <dbReference type="ARBA" id="ARBA00022645"/>
    </source>
</evidence>
<sequence length="571" mass="64861">MNKTRVYIFSGLIIIGLLLVVLRLAYFQIYKRDEFLSYIQKQYYTKENIVLPRGTIFDSNGKILGISVPTISIYAIPRYIENKKEVAKNLSKILKIPERTLLKKLYNHSRYVVLAENVDKSLKPRIQNLKKMLKEWNIGIIESSIRYYPLKSVAGSTIGFVSRKEGIGLEGLEYKYNKILGGGIGKILLMKDATGNPFTIEKEIKKTDPKNLVLTIDSNIQYITEEILRDFVRERKPKEAAIIIMNPFTGEILANATYPTYDPNRYWLYRNHKNITFHSAYEPGSLAKPFVLAEAIDEGVVNFNRRYYCGEGKIVVDGKKIRDHKKFKMLTAEEIIIYSSNVGAIKLALKLDPKKFYKKLFSLGFGRSTKTFPGEASGILRPDYRPVQIAYASIGQSWTATPIQIALAYSAIANGGYLLKPRLVKQIVDPFTGEKKEFKKEVVGKVLSDKSLKKLREVLIKVVEIGTAKKGKSKYFTIAGKTGTAQKYDPKIKALSNEKFYTWFAGYFPAENPKFTVVIFANEPQKIYRWERIGGGSVSSPVLKALVDRLMFYIKEKPDKNGGSYAVKNSP</sequence>
<evidence type="ECO:0000256" key="1">
    <source>
        <dbReference type="ARBA" id="ARBA00004370"/>
    </source>
</evidence>
<dbReference type="SUPFAM" id="SSF56601">
    <property type="entry name" value="beta-lactamase/transpeptidase-like"/>
    <property type="match status" value="1"/>
</dbReference>
<dbReference type="InterPro" id="IPR036138">
    <property type="entry name" value="PBP_dimer_sf"/>
</dbReference>
<dbReference type="GO" id="GO:0071555">
    <property type="term" value="P:cell wall organization"/>
    <property type="evidence" value="ECO:0007669"/>
    <property type="project" value="TreeGrafter"/>
</dbReference>
<dbReference type="RefSeq" id="WP_012676393.1">
    <property type="nucleotide sequence ID" value="NC_012440.1"/>
</dbReference>
<dbReference type="Pfam" id="PF03717">
    <property type="entry name" value="PBP_dimer"/>
    <property type="match status" value="1"/>
</dbReference>
<proteinExistence type="predicted"/>
<accession>C0QP66</accession>
<feature type="domain" description="Penicillin-binding protein transpeptidase" evidence="5">
    <location>
        <begin position="241"/>
        <end position="547"/>
    </location>
</feature>
<dbReference type="PaxDb" id="123214-PERMA_0674"/>
<keyword evidence="4" id="KW-1133">Transmembrane helix</keyword>
<dbReference type="GO" id="GO:0005886">
    <property type="term" value="C:plasma membrane"/>
    <property type="evidence" value="ECO:0007669"/>
    <property type="project" value="TreeGrafter"/>
</dbReference>
<evidence type="ECO:0000259" key="5">
    <source>
        <dbReference type="Pfam" id="PF00905"/>
    </source>
</evidence>
<evidence type="ECO:0000313" key="8">
    <source>
        <dbReference type="Proteomes" id="UP000001366"/>
    </source>
</evidence>
<dbReference type="InterPro" id="IPR012338">
    <property type="entry name" value="Beta-lactam/transpept-like"/>
</dbReference>
<keyword evidence="8" id="KW-1185">Reference proteome</keyword>
<dbReference type="Gene3D" id="3.90.1310.10">
    <property type="entry name" value="Penicillin-binding protein 2a (Domain 2)"/>
    <property type="match status" value="1"/>
</dbReference>
<dbReference type="InterPro" id="IPR001460">
    <property type="entry name" value="PCN-bd_Tpept"/>
</dbReference>
<dbReference type="OrthoDB" id="9770103at2"/>
<dbReference type="KEGG" id="pmx:PERMA_0674"/>
<evidence type="ECO:0000313" key="7">
    <source>
        <dbReference type="EMBL" id="ACO04155.1"/>
    </source>
</evidence>
<dbReference type="GO" id="GO:0008658">
    <property type="term" value="F:penicillin binding"/>
    <property type="evidence" value="ECO:0007669"/>
    <property type="project" value="InterPro"/>
</dbReference>
<dbReference type="AlphaFoldDB" id="C0QP66"/>
<dbReference type="PANTHER" id="PTHR30627:SF1">
    <property type="entry name" value="PEPTIDOGLYCAN D,D-TRANSPEPTIDASE FTSI"/>
    <property type="match status" value="1"/>
</dbReference>
<evidence type="ECO:0000256" key="4">
    <source>
        <dbReference type="SAM" id="Phobius"/>
    </source>
</evidence>
<name>C0QP66_PERMH</name>
<evidence type="ECO:0000256" key="3">
    <source>
        <dbReference type="ARBA" id="ARBA00023136"/>
    </source>
</evidence>
<dbReference type="GO" id="GO:0004180">
    <property type="term" value="F:carboxypeptidase activity"/>
    <property type="evidence" value="ECO:0007669"/>
    <property type="project" value="UniProtKB-KW"/>
</dbReference>
<dbReference type="Proteomes" id="UP000001366">
    <property type="component" value="Chromosome"/>
</dbReference>
<dbReference type="SUPFAM" id="SSF56519">
    <property type="entry name" value="Penicillin binding protein dimerisation domain"/>
    <property type="match status" value="1"/>
</dbReference>
<dbReference type="HOGENOM" id="CLU_009289_6_0_0"/>